<proteinExistence type="predicted"/>
<dbReference type="GeneID" id="33554582"/>
<dbReference type="InterPro" id="IPR050333">
    <property type="entry name" value="SLRP"/>
</dbReference>
<keyword evidence="2" id="KW-0677">Repeat</keyword>
<dbReference type="InterPro" id="IPR036859">
    <property type="entry name" value="CAP-Gly_dom_sf"/>
</dbReference>
<dbReference type="AlphaFoldDB" id="A0A1Y1UGN8"/>
<dbReference type="OrthoDB" id="5273213at2759"/>
<dbReference type="GO" id="GO:0005615">
    <property type="term" value="C:extracellular space"/>
    <property type="evidence" value="ECO:0007669"/>
    <property type="project" value="TreeGrafter"/>
</dbReference>
<keyword evidence="1" id="KW-0433">Leucine-rich repeat</keyword>
<dbReference type="PROSITE" id="PS51450">
    <property type="entry name" value="LRR"/>
    <property type="match status" value="1"/>
</dbReference>
<dbReference type="SUPFAM" id="SSF74924">
    <property type="entry name" value="Cap-Gly domain"/>
    <property type="match status" value="1"/>
</dbReference>
<gene>
    <name evidence="4" type="ORF">BD324DRAFT_434316</name>
</gene>
<dbReference type="InterPro" id="IPR032675">
    <property type="entry name" value="LRR_dom_sf"/>
</dbReference>
<evidence type="ECO:0000313" key="5">
    <source>
        <dbReference type="Proteomes" id="UP000193218"/>
    </source>
</evidence>
<dbReference type="PANTHER" id="PTHR45712:SF22">
    <property type="entry name" value="INSULIN-LIKE GROWTH FACTOR-BINDING PROTEIN COMPLEX ACID LABILE SUBUNIT"/>
    <property type="match status" value="1"/>
</dbReference>
<dbReference type="Gene3D" id="2.30.30.190">
    <property type="entry name" value="CAP Gly-rich-like domain"/>
    <property type="match status" value="1"/>
</dbReference>
<name>A0A1Y1UGN8_9TREE</name>
<dbReference type="SUPFAM" id="SSF52058">
    <property type="entry name" value="L domain-like"/>
    <property type="match status" value="1"/>
</dbReference>
<feature type="domain" description="CAP-Gly" evidence="3">
    <location>
        <begin position="46"/>
        <end position="91"/>
    </location>
</feature>
<evidence type="ECO:0000256" key="1">
    <source>
        <dbReference type="ARBA" id="ARBA00022614"/>
    </source>
</evidence>
<comment type="caution">
    <text evidence="4">The sequence shown here is derived from an EMBL/GenBank/DDBJ whole genome shotgun (WGS) entry which is preliminary data.</text>
</comment>
<dbReference type="InterPro" id="IPR000938">
    <property type="entry name" value="CAP-Gly_domain"/>
</dbReference>
<dbReference type="InParanoid" id="A0A1Y1UGN8"/>
<dbReference type="STRING" id="4999.A0A1Y1UGN8"/>
<sequence length="571" mass="62999">MTSNAIHDYAIGHRYLHSKTRYPLTLRYIGPLPPPVGPAEVHFSTGSSGSTDTLWLGVEYDDPAHGKGHSGTYKGIQVFKCRSDGSGAFIKLSSGVLIRGQTLVQAFEERYGGIAIDSHEAESYETPERSIKLGTSGITVEAPGMQHVKRKFGQLEKLKEVGLEGEWTDTLGGTEQQRRTMKERLKGVRLLNLGSNLLCSWDQVGEIISVFTGLSTLILNHSRISSGEIDTVTSSDILGELYLGDAGISWHEACDIARLFPHLSALHLNDNPLISTLDRCLNARIKSLSLAGCPLTNWEEIHRALSGSLSLESLDLSRVPISSIPPSPHPTGFASLNTLLLSETSLCDWTDIDHLAVRLPQLTTLRISSAQSTEQEVWEDSPAQPPLSSQLSGNDLQDRPFLIAKIESLSVLNGSQITSDERRDAEMHYVKQVTALIVDHPEQAVSWGRYSALRAKHGMQDVHELVPKARINDLRSKMIALTIVHAKRDPFTISVLPSSSTVSLKRKIAKRMDRDANSLHLWTLAPPVEDDPLNTLVKGQEVHDGRSVEWWFSHDDRVLWTGGGVHRTVRS</sequence>
<evidence type="ECO:0000256" key="2">
    <source>
        <dbReference type="ARBA" id="ARBA00022737"/>
    </source>
</evidence>
<protein>
    <recommendedName>
        <fullName evidence="3">CAP-Gly domain-containing protein</fullName>
    </recommendedName>
</protein>
<dbReference type="PANTHER" id="PTHR45712">
    <property type="entry name" value="AGAP008170-PA"/>
    <property type="match status" value="1"/>
</dbReference>
<dbReference type="PROSITE" id="PS50245">
    <property type="entry name" value="CAP_GLY_2"/>
    <property type="match status" value="1"/>
</dbReference>
<evidence type="ECO:0000259" key="3">
    <source>
        <dbReference type="PROSITE" id="PS50245"/>
    </source>
</evidence>
<keyword evidence="5" id="KW-1185">Reference proteome</keyword>
<dbReference type="Pfam" id="PF01302">
    <property type="entry name" value="CAP_GLY"/>
    <property type="match status" value="1"/>
</dbReference>
<reference evidence="4 5" key="1">
    <citation type="submission" date="2017-03" db="EMBL/GenBank/DDBJ databases">
        <title>Widespread Adenine N6-methylation of Active Genes in Fungi.</title>
        <authorList>
            <consortium name="DOE Joint Genome Institute"/>
            <person name="Mondo S.J."/>
            <person name="Dannebaum R.O."/>
            <person name="Kuo R.C."/>
            <person name="Louie K.B."/>
            <person name="Bewick A.J."/>
            <person name="Labutti K."/>
            <person name="Haridas S."/>
            <person name="Kuo A."/>
            <person name="Salamov A."/>
            <person name="Ahrendt S.R."/>
            <person name="Lau R."/>
            <person name="Bowen B.P."/>
            <person name="Lipzen A."/>
            <person name="Sullivan W."/>
            <person name="Andreopoulos W.B."/>
            <person name="Clum A."/>
            <person name="Lindquist E."/>
            <person name="Daum C."/>
            <person name="Northen T.R."/>
            <person name="Ramamoorthy G."/>
            <person name="Schmitz R.J."/>
            <person name="Gryganskyi A."/>
            <person name="Culley D."/>
            <person name="Magnuson J."/>
            <person name="James T.Y."/>
            <person name="O'Malley M.A."/>
            <person name="Stajich J.E."/>
            <person name="Spatafora J.W."/>
            <person name="Visel A."/>
            <person name="Grigoriev I.V."/>
        </authorList>
    </citation>
    <scope>NUCLEOTIDE SEQUENCE [LARGE SCALE GENOMIC DNA]</scope>
    <source>
        <strain evidence="4 5">NRRL Y-17943</strain>
    </source>
</reference>
<dbReference type="EMBL" id="NBSH01000006">
    <property type="protein sequence ID" value="ORX37230.1"/>
    <property type="molecule type" value="Genomic_DNA"/>
</dbReference>
<dbReference type="Gene3D" id="3.80.10.10">
    <property type="entry name" value="Ribonuclease Inhibitor"/>
    <property type="match status" value="2"/>
</dbReference>
<dbReference type="Proteomes" id="UP000193218">
    <property type="component" value="Unassembled WGS sequence"/>
</dbReference>
<accession>A0A1Y1UGN8</accession>
<dbReference type="FunCoup" id="A0A1Y1UGN8">
    <property type="interactions" value="567"/>
</dbReference>
<dbReference type="SMART" id="SM01052">
    <property type="entry name" value="CAP_GLY"/>
    <property type="match status" value="1"/>
</dbReference>
<evidence type="ECO:0000313" key="4">
    <source>
        <dbReference type="EMBL" id="ORX37230.1"/>
    </source>
</evidence>
<dbReference type="InterPro" id="IPR001611">
    <property type="entry name" value="Leu-rich_rpt"/>
</dbReference>
<organism evidence="4 5">
    <name type="scientific">Kockovaella imperatae</name>
    <dbReference type="NCBI Taxonomy" id="4999"/>
    <lineage>
        <taxon>Eukaryota</taxon>
        <taxon>Fungi</taxon>
        <taxon>Dikarya</taxon>
        <taxon>Basidiomycota</taxon>
        <taxon>Agaricomycotina</taxon>
        <taxon>Tremellomycetes</taxon>
        <taxon>Tremellales</taxon>
        <taxon>Cuniculitremaceae</taxon>
        <taxon>Kockovaella</taxon>
    </lineage>
</organism>
<dbReference type="RefSeq" id="XP_021871268.1">
    <property type="nucleotide sequence ID" value="XM_022012774.1"/>
</dbReference>